<accession>A0A9P8RUL6</accession>
<proteinExistence type="predicted"/>
<organism evidence="1 2">
    <name type="scientific">Spironucleus salmonicida</name>
    <dbReference type="NCBI Taxonomy" id="348837"/>
    <lineage>
        <taxon>Eukaryota</taxon>
        <taxon>Metamonada</taxon>
        <taxon>Diplomonadida</taxon>
        <taxon>Hexamitidae</taxon>
        <taxon>Hexamitinae</taxon>
        <taxon>Spironucleus</taxon>
    </lineage>
</organism>
<keyword evidence="2" id="KW-1185">Reference proteome</keyword>
<dbReference type="RefSeq" id="XP_067760610.1">
    <property type="nucleotide sequence ID" value="XM_067911588.1"/>
</dbReference>
<dbReference type="KEGG" id="ssao:94301832"/>
<gene>
    <name evidence="1" type="ORF">SS50377_27809</name>
</gene>
<sequence>MGCGLQVSAQNQKLPLEESEIAQLSSRKSDKLVALVDTDSQHPDFGCSSMWDQGDELSQSNISIQNTKYSQFTNYTAFLHWQEGVLFQKDEEFIKPDQFQNENVEGIF</sequence>
<reference evidence="1 2" key="1">
    <citation type="journal article" date="2014" name="PLoS Genet.">
        <title>The Genome of Spironucleus salmonicida Highlights a Fish Pathogen Adapted to Fluctuating Environments.</title>
        <authorList>
            <person name="Xu F."/>
            <person name="Jerlstrom-Hultqvist J."/>
            <person name="Einarsson E."/>
            <person name="Astvaldsson A."/>
            <person name="Svard S.G."/>
            <person name="Andersson J.O."/>
        </authorList>
    </citation>
    <scope>NUCLEOTIDE SEQUENCE [LARGE SCALE GENOMIC DNA]</scope>
    <source>
        <strain evidence="1 2">ATCC 50377</strain>
    </source>
</reference>
<comment type="caution">
    <text evidence="1">The sequence shown here is derived from an EMBL/GenBank/DDBJ whole genome shotgun (WGS) entry which is preliminary data.</text>
</comment>
<dbReference type="Proteomes" id="UP000018208">
    <property type="component" value="Unassembled WGS sequence"/>
</dbReference>
<dbReference type="EMBL" id="AUWU02000008">
    <property type="protein sequence ID" value="KAH0569837.1"/>
    <property type="molecule type" value="Genomic_DNA"/>
</dbReference>
<name>A0A9P8RUL6_9EUKA</name>
<protein>
    <submittedName>
        <fullName evidence="1">Uncharacterized protein</fullName>
    </submittedName>
</protein>
<evidence type="ECO:0000313" key="1">
    <source>
        <dbReference type="EMBL" id="KAH0569837.1"/>
    </source>
</evidence>
<evidence type="ECO:0000313" key="2">
    <source>
        <dbReference type="Proteomes" id="UP000018208"/>
    </source>
</evidence>
<dbReference type="AlphaFoldDB" id="A0A9P8RUL6"/>
<dbReference type="GeneID" id="94301832"/>